<keyword evidence="1" id="KW-1133">Transmembrane helix</keyword>
<dbReference type="Pfam" id="PF24924">
    <property type="entry name" value="DUF7745"/>
    <property type="match status" value="1"/>
</dbReference>
<organism evidence="3 4">
    <name type="scientific">Gossypium arboreum</name>
    <name type="common">Tree cotton</name>
    <name type="synonym">Gossypium nanking</name>
    <dbReference type="NCBI Taxonomy" id="29729"/>
    <lineage>
        <taxon>Eukaryota</taxon>
        <taxon>Viridiplantae</taxon>
        <taxon>Streptophyta</taxon>
        <taxon>Embryophyta</taxon>
        <taxon>Tracheophyta</taxon>
        <taxon>Spermatophyta</taxon>
        <taxon>Magnoliopsida</taxon>
        <taxon>eudicotyledons</taxon>
        <taxon>Gunneridae</taxon>
        <taxon>Pentapetalae</taxon>
        <taxon>rosids</taxon>
        <taxon>malvids</taxon>
        <taxon>Malvales</taxon>
        <taxon>Malvaceae</taxon>
        <taxon>Malvoideae</taxon>
        <taxon>Gossypium</taxon>
    </lineage>
</organism>
<dbReference type="InterPro" id="IPR056647">
    <property type="entry name" value="DUF7745"/>
</dbReference>
<name>A0ABR0NMF5_GOSAR</name>
<gene>
    <name evidence="3" type="ORF">PVK06_030125</name>
</gene>
<evidence type="ECO:0000259" key="2">
    <source>
        <dbReference type="Pfam" id="PF24924"/>
    </source>
</evidence>
<keyword evidence="1" id="KW-0812">Transmembrane</keyword>
<dbReference type="EMBL" id="JARKNE010000009">
    <property type="protein sequence ID" value="KAK5802525.1"/>
    <property type="molecule type" value="Genomic_DNA"/>
</dbReference>
<evidence type="ECO:0000313" key="3">
    <source>
        <dbReference type="EMBL" id="KAK5802525.1"/>
    </source>
</evidence>
<protein>
    <recommendedName>
        <fullName evidence="2">DUF7745 domain-containing protein</fullName>
    </recommendedName>
</protein>
<keyword evidence="4" id="KW-1185">Reference proteome</keyword>
<reference evidence="3 4" key="1">
    <citation type="submission" date="2023-03" db="EMBL/GenBank/DDBJ databases">
        <title>WGS of Gossypium arboreum.</title>
        <authorList>
            <person name="Yu D."/>
        </authorList>
    </citation>
    <scope>NUCLEOTIDE SEQUENCE [LARGE SCALE GENOMIC DNA]</scope>
    <source>
        <tissue evidence="3">Leaf</tissue>
    </source>
</reference>
<evidence type="ECO:0000256" key="1">
    <source>
        <dbReference type="SAM" id="Phobius"/>
    </source>
</evidence>
<proteinExistence type="predicted"/>
<dbReference type="Proteomes" id="UP001358586">
    <property type="component" value="Chromosome 9"/>
</dbReference>
<dbReference type="PANTHER" id="PTHR48200">
    <property type="entry name" value="PROTEIN, PUTATIVE-RELATED"/>
    <property type="match status" value="1"/>
</dbReference>
<keyword evidence="1" id="KW-0472">Membrane</keyword>
<evidence type="ECO:0000313" key="4">
    <source>
        <dbReference type="Proteomes" id="UP001358586"/>
    </source>
</evidence>
<feature type="domain" description="DUF7745" evidence="2">
    <location>
        <begin position="5"/>
        <end position="77"/>
    </location>
</feature>
<accession>A0ABR0NMF5</accession>
<feature type="transmembrane region" description="Helical" evidence="1">
    <location>
        <begin position="15"/>
        <end position="33"/>
    </location>
</feature>
<sequence length="89" mass="9932">MILGEILYRCGSFDWVPLLGIWGVIGYAPFLVLRQLGLRQFVPATHGLAQSEFVYRGADYKRKVSEISSAWNKTCRLKGVAISPATTLE</sequence>
<dbReference type="PANTHER" id="PTHR48200:SF1">
    <property type="entry name" value="AMINOTRANSFERASE-LIKE PLANT MOBILE DOMAIN-CONTAINING PROTEIN"/>
    <property type="match status" value="1"/>
</dbReference>
<comment type="caution">
    <text evidence="3">The sequence shown here is derived from an EMBL/GenBank/DDBJ whole genome shotgun (WGS) entry which is preliminary data.</text>
</comment>